<dbReference type="AlphaFoldDB" id="A0A8H7N991"/>
<reference evidence="2" key="1">
    <citation type="submission" date="2020-10" db="EMBL/GenBank/DDBJ databases">
        <title>High-Quality Genome Resource of Clonostachys rosea strain S41 by Oxford Nanopore Long-Read Sequencing.</title>
        <authorList>
            <person name="Wang H."/>
        </authorList>
    </citation>
    <scope>NUCLEOTIDE SEQUENCE</scope>
    <source>
        <strain evidence="2">S41</strain>
    </source>
</reference>
<organism evidence="2 3">
    <name type="scientific">Bionectria ochroleuca</name>
    <name type="common">Gliocladium roseum</name>
    <dbReference type="NCBI Taxonomy" id="29856"/>
    <lineage>
        <taxon>Eukaryota</taxon>
        <taxon>Fungi</taxon>
        <taxon>Dikarya</taxon>
        <taxon>Ascomycota</taxon>
        <taxon>Pezizomycotina</taxon>
        <taxon>Sordariomycetes</taxon>
        <taxon>Hypocreomycetidae</taxon>
        <taxon>Hypocreales</taxon>
        <taxon>Bionectriaceae</taxon>
        <taxon>Clonostachys</taxon>
    </lineage>
</organism>
<comment type="caution">
    <text evidence="2">The sequence shown here is derived from an EMBL/GenBank/DDBJ whole genome shotgun (WGS) entry which is preliminary data.</text>
</comment>
<proteinExistence type="predicted"/>
<evidence type="ECO:0000313" key="3">
    <source>
        <dbReference type="Proteomes" id="UP000616885"/>
    </source>
</evidence>
<sequence>MPARDGPSGAVLRPNGLPDSVSPIHLGRIDMKYRNTGNSVSARLKGVAREAMTAYINQYQRVALTELQPAFPSPMGWPGTRAVIATRNPSWIYLQSVTDSSPSAAASPAPLPEAVLDLQNPENRQR</sequence>
<evidence type="ECO:0000256" key="1">
    <source>
        <dbReference type="SAM" id="MobiDB-lite"/>
    </source>
</evidence>
<dbReference type="EMBL" id="JADCTT010000005">
    <property type="protein sequence ID" value="KAF9751529.1"/>
    <property type="molecule type" value="Genomic_DNA"/>
</dbReference>
<name>A0A8H7N991_BIOOC</name>
<feature type="region of interest" description="Disordered" evidence="1">
    <location>
        <begin position="100"/>
        <end position="126"/>
    </location>
</feature>
<gene>
    <name evidence="2" type="ORF">IM811_013323</name>
</gene>
<accession>A0A8H7N991</accession>
<dbReference type="Proteomes" id="UP000616885">
    <property type="component" value="Unassembled WGS sequence"/>
</dbReference>
<evidence type="ECO:0000313" key="2">
    <source>
        <dbReference type="EMBL" id="KAF9751529.1"/>
    </source>
</evidence>
<protein>
    <submittedName>
        <fullName evidence="2">Uncharacterized protein</fullName>
    </submittedName>
</protein>